<dbReference type="RefSeq" id="WP_078718433.1">
    <property type="nucleotide sequence ID" value="NZ_FUYC01000040.1"/>
</dbReference>
<accession>A0A1T4Y8E9</accession>
<gene>
    <name evidence="2" type="ORF">SAMN02745704_02897</name>
</gene>
<sequence length="375" mass="39800">MPSPSPLSASVPESASMPCPALAPALMLGFCLGYCLLMAAPASGMGPRPDELPRFAGDTHQTVYEAYSTAEQGRLLAYTVVVQFAGCPDQAGFVFDLEAEQDAVLLPGVEQLGRDETCMRLDGLERGRDMTRLRGRLGGCERGGLTATIPVDCPEGCSPPTLELRHDCAHAEVWIAGQPEIMDGHSAPRGLGWLDAPRHTMVGFHFSDLRPGPLQLVFSRNEDAELHVAAVHFVSDPEAEHTARVESLGAAENVYSAMVHAPGEYELLILLSGEEDLSEVTGQVIPAAPLRAVPVETDYAAATQSAGSRVDRDGRFVFPVDNCAGAWGRRNGLCPDPSTNGGTAAQTPPRSNDASGAILDSRPGTVSTRTWQTSP</sequence>
<dbReference type="STRING" id="1121449.SAMN02745704_02897"/>
<name>A0A1T4Y8E9_9BACT</name>
<evidence type="ECO:0000256" key="1">
    <source>
        <dbReference type="SAM" id="MobiDB-lite"/>
    </source>
</evidence>
<feature type="compositionally biased region" description="Polar residues" evidence="1">
    <location>
        <begin position="364"/>
        <end position="375"/>
    </location>
</feature>
<organism evidence="2 3">
    <name type="scientific">Paucidesulfovibrio gracilis DSM 16080</name>
    <dbReference type="NCBI Taxonomy" id="1121449"/>
    <lineage>
        <taxon>Bacteria</taxon>
        <taxon>Pseudomonadati</taxon>
        <taxon>Thermodesulfobacteriota</taxon>
        <taxon>Desulfovibrionia</taxon>
        <taxon>Desulfovibrionales</taxon>
        <taxon>Desulfovibrionaceae</taxon>
        <taxon>Paucidesulfovibrio</taxon>
    </lineage>
</organism>
<dbReference type="OrthoDB" id="9822264at2"/>
<proteinExistence type="predicted"/>
<dbReference type="Proteomes" id="UP000190027">
    <property type="component" value="Unassembled WGS sequence"/>
</dbReference>
<protein>
    <submittedName>
        <fullName evidence="2">Uncharacterized protein</fullName>
    </submittedName>
</protein>
<keyword evidence="3" id="KW-1185">Reference proteome</keyword>
<evidence type="ECO:0000313" key="2">
    <source>
        <dbReference type="EMBL" id="SKA98097.1"/>
    </source>
</evidence>
<dbReference type="EMBL" id="FUYC01000040">
    <property type="protein sequence ID" value="SKA98097.1"/>
    <property type="molecule type" value="Genomic_DNA"/>
</dbReference>
<feature type="compositionally biased region" description="Polar residues" evidence="1">
    <location>
        <begin position="337"/>
        <end position="354"/>
    </location>
</feature>
<evidence type="ECO:0000313" key="3">
    <source>
        <dbReference type="Proteomes" id="UP000190027"/>
    </source>
</evidence>
<reference evidence="2 3" key="1">
    <citation type="submission" date="2017-02" db="EMBL/GenBank/DDBJ databases">
        <authorList>
            <person name="Peterson S.W."/>
        </authorList>
    </citation>
    <scope>NUCLEOTIDE SEQUENCE [LARGE SCALE GENOMIC DNA]</scope>
    <source>
        <strain evidence="2 3">DSM 16080</strain>
    </source>
</reference>
<dbReference type="AlphaFoldDB" id="A0A1T4Y8E9"/>
<feature type="region of interest" description="Disordered" evidence="1">
    <location>
        <begin position="332"/>
        <end position="375"/>
    </location>
</feature>